<gene>
    <name evidence="4" type="ORF">SAMN05421687_102376</name>
</gene>
<dbReference type="Proteomes" id="UP000187608">
    <property type="component" value="Unassembled WGS sequence"/>
</dbReference>
<proteinExistence type="predicted"/>
<evidence type="ECO:0000313" key="4">
    <source>
        <dbReference type="EMBL" id="SIS41522.1"/>
    </source>
</evidence>
<evidence type="ECO:0000259" key="2">
    <source>
        <dbReference type="Pfam" id="PF06048"/>
    </source>
</evidence>
<protein>
    <recommendedName>
        <fullName evidence="6">DUF927 domain-containing protein</fullName>
    </recommendedName>
</protein>
<accession>A0A1N7IWN9</accession>
<keyword evidence="5" id="KW-1185">Reference proteome</keyword>
<feature type="region of interest" description="Disordered" evidence="1">
    <location>
        <begin position="525"/>
        <end position="598"/>
    </location>
</feature>
<evidence type="ECO:0000256" key="1">
    <source>
        <dbReference type="SAM" id="MobiDB-lite"/>
    </source>
</evidence>
<dbReference type="RefSeq" id="WP_076557385.1">
    <property type="nucleotide sequence ID" value="NZ_FTOC01000002.1"/>
</dbReference>
<dbReference type="EMBL" id="FTOC01000002">
    <property type="protein sequence ID" value="SIS41522.1"/>
    <property type="molecule type" value="Genomic_DNA"/>
</dbReference>
<evidence type="ECO:0000259" key="3">
    <source>
        <dbReference type="Pfam" id="PF18662"/>
    </source>
</evidence>
<feature type="domain" description="DUF927" evidence="2">
    <location>
        <begin position="27"/>
        <end position="293"/>
    </location>
</feature>
<feature type="compositionally biased region" description="Basic and acidic residues" evidence="1">
    <location>
        <begin position="589"/>
        <end position="598"/>
    </location>
</feature>
<dbReference type="InterPro" id="IPR009270">
    <property type="entry name" value="DUF927"/>
</dbReference>
<sequence>MSKNEKKAEERFGNYKLTNKKVIYIDPETKEESVIAKHLKIQSILENLENGEIRLKLEFWYRGQMKIEEIARSQLTSYELPKLLDTGLDVFDHKAKKVISYLSVQEEYAPLEYNHSHVGWAVHEGKPVYKHLKAINTDGSLTSSYIGEEPPLKSTGTLEKWNSLINQEVIGTPTLELALVMGFSSVIVGLINIDGEIDSLVFHLWGDSTKGKTTAAKLAVSPFGKPSTTEGLINTWNGTKNSLISKVKNNHGIPFVVDEASVNSMKDFTQMTYQLASGIEKSRLTKEAKLRKPETWATTIISTAEKSLVSNSSQNVGQLMRVFEFEEVTWTKDAPNADRLCDGITLNYGHAGPLFAEHVAGLEEEALVTKWHEWTKWLYKRIEESQGTDRFTHRIANKLSILLLTADLVKEGLGLQLNIDGIADLLLEQNAQTADLRDIGGKAMQLVIGQIIEHKSKFEKEHTPGDFDASSYECWGRLKHVGNQVEVSVLPHKFREILQKCGFEDEKVVLSNWKAKGYLIHDKGKNQKKTTVHNADEKHKHKDKRTPTICFRVPRQSLSLETDAQPARNRPQPMHEAIDEAVDQFLENNEQHEEGDPS</sequence>
<dbReference type="Pfam" id="PF18662">
    <property type="entry name" value="HTH_56"/>
    <property type="match status" value="1"/>
</dbReference>
<reference evidence="5" key="1">
    <citation type="submission" date="2017-01" db="EMBL/GenBank/DDBJ databases">
        <authorList>
            <person name="Varghese N."/>
            <person name="Submissions S."/>
        </authorList>
    </citation>
    <scope>NUCLEOTIDE SEQUENCE [LARGE SCALE GENOMIC DNA]</scope>
    <source>
        <strain evidence="5">DSM 23127</strain>
    </source>
</reference>
<dbReference type="STRING" id="570947.SAMN05421687_102376"/>
<organism evidence="4 5">
    <name type="scientific">Salimicrobium flavidum</name>
    <dbReference type="NCBI Taxonomy" id="570947"/>
    <lineage>
        <taxon>Bacteria</taxon>
        <taxon>Bacillati</taxon>
        <taxon>Bacillota</taxon>
        <taxon>Bacilli</taxon>
        <taxon>Bacillales</taxon>
        <taxon>Bacillaceae</taxon>
        <taxon>Salimicrobium</taxon>
    </lineage>
</organism>
<dbReference type="InterPro" id="IPR040538">
    <property type="entry name" value="Cch_HTH"/>
</dbReference>
<feature type="domain" description="Cch helix turn helix" evidence="3">
    <location>
        <begin position="438"/>
        <end position="555"/>
    </location>
</feature>
<evidence type="ECO:0000313" key="5">
    <source>
        <dbReference type="Proteomes" id="UP000187608"/>
    </source>
</evidence>
<dbReference type="OrthoDB" id="158067at2"/>
<evidence type="ECO:0008006" key="6">
    <source>
        <dbReference type="Google" id="ProtNLM"/>
    </source>
</evidence>
<dbReference type="Pfam" id="PF06048">
    <property type="entry name" value="DUF927"/>
    <property type="match status" value="1"/>
</dbReference>
<name>A0A1N7IWN9_9BACI</name>
<dbReference type="AlphaFoldDB" id="A0A1N7IWN9"/>